<dbReference type="AlphaFoldDB" id="A0AAW2YFP4"/>
<organism evidence="2">
    <name type="scientific">Sesamum latifolium</name>
    <dbReference type="NCBI Taxonomy" id="2727402"/>
    <lineage>
        <taxon>Eukaryota</taxon>
        <taxon>Viridiplantae</taxon>
        <taxon>Streptophyta</taxon>
        <taxon>Embryophyta</taxon>
        <taxon>Tracheophyta</taxon>
        <taxon>Spermatophyta</taxon>
        <taxon>Magnoliopsida</taxon>
        <taxon>eudicotyledons</taxon>
        <taxon>Gunneridae</taxon>
        <taxon>Pentapetalae</taxon>
        <taxon>asterids</taxon>
        <taxon>lamiids</taxon>
        <taxon>Lamiales</taxon>
        <taxon>Pedaliaceae</taxon>
        <taxon>Sesamum</taxon>
    </lineage>
</organism>
<evidence type="ECO:0000259" key="1">
    <source>
        <dbReference type="Pfam" id="PF17766"/>
    </source>
</evidence>
<evidence type="ECO:0000313" key="2">
    <source>
        <dbReference type="EMBL" id="KAL0464711.1"/>
    </source>
</evidence>
<name>A0AAW2YFP4_9LAMI</name>
<dbReference type="Pfam" id="PF17766">
    <property type="entry name" value="fn3_6"/>
    <property type="match status" value="1"/>
</dbReference>
<proteinExistence type="predicted"/>
<sequence length="120" mass="13189">MTSQTRRAYPYYLTLLLSSNARNVTATYKRTVTNVGTPVSTYAVKVTEPEGVSIIVEPKILKFHKLGEKLSYKVRFTAIAEGTASANFSFGTLVWLPRSILSGVLLQSPGCDNQSMTILL</sequence>
<dbReference type="InterPro" id="IPR041469">
    <property type="entry name" value="Subtilisin-like_FN3"/>
</dbReference>
<keyword evidence="2" id="KW-0378">Hydrolase</keyword>
<dbReference type="GO" id="GO:0006508">
    <property type="term" value="P:proteolysis"/>
    <property type="evidence" value="ECO:0007669"/>
    <property type="project" value="UniProtKB-KW"/>
</dbReference>
<dbReference type="GO" id="GO:0008233">
    <property type="term" value="F:peptidase activity"/>
    <property type="evidence" value="ECO:0007669"/>
    <property type="project" value="UniProtKB-KW"/>
</dbReference>
<gene>
    <name evidence="2" type="ORF">Slati_0358700</name>
</gene>
<dbReference type="EMBL" id="JACGWN010000001">
    <property type="protein sequence ID" value="KAL0464711.1"/>
    <property type="molecule type" value="Genomic_DNA"/>
</dbReference>
<comment type="caution">
    <text evidence="2">The sequence shown here is derived from an EMBL/GenBank/DDBJ whole genome shotgun (WGS) entry which is preliminary data.</text>
</comment>
<protein>
    <submittedName>
        <fullName evidence="2">Subtilisin-like protease SBT1.1</fullName>
    </submittedName>
</protein>
<keyword evidence="2" id="KW-0645">Protease</keyword>
<reference evidence="2" key="2">
    <citation type="journal article" date="2024" name="Plant">
        <title>Genomic evolution and insights into agronomic trait innovations of Sesamum species.</title>
        <authorList>
            <person name="Miao H."/>
            <person name="Wang L."/>
            <person name="Qu L."/>
            <person name="Liu H."/>
            <person name="Sun Y."/>
            <person name="Le M."/>
            <person name="Wang Q."/>
            <person name="Wei S."/>
            <person name="Zheng Y."/>
            <person name="Lin W."/>
            <person name="Duan Y."/>
            <person name="Cao H."/>
            <person name="Xiong S."/>
            <person name="Wang X."/>
            <person name="Wei L."/>
            <person name="Li C."/>
            <person name="Ma Q."/>
            <person name="Ju M."/>
            <person name="Zhao R."/>
            <person name="Li G."/>
            <person name="Mu C."/>
            <person name="Tian Q."/>
            <person name="Mei H."/>
            <person name="Zhang T."/>
            <person name="Gao T."/>
            <person name="Zhang H."/>
        </authorList>
    </citation>
    <scope>NUCLEOTIDE SEQUENCE</scope>
    <source>
        <strain evidence="2">KEN1</strain>
    </source>
</reference>
<accession>A0AAW2YFP4</accession>
<feature type="domain" description="Subtilisin-like protease fibronectin type-III" evidence="1">
    <location>
        <begin position="20"/>
        <end position="95"/>
    </location>
</feature>
<reference evidence="2" key="1">
    <citation type="submission" date="2020-06" db="EMBL/GenBank/DDBJ databases">
        <authorList>
            <person name="Li T."/>
            <person name="Hu X."/>
            <person name="Zhang T."/>
            <person name="Song X."/>
            <person name="Zhang H."/>
            <person name="Dai N."/>
            <person name="Sheng W."/>
            <person name="Hou X."/>
            <person name="Wei L."/>
        </authorList>
    </citation>
    <scope>NUCLEOTIDE SEQUENCE</scope>
    <source>
        <strain evidence="2">KEN1</strain>
        <tissue evidence="2">Leaf</tissue>
    </source>
</reference>
<dbReference type="Gene3D" id="2.60.40.2310">
    <property type="match status" value="1"/>
</dbReference>